<accession>A0A2K1L9C9</accession>
<dbReference type="PROSITE" id="PS51456">
    <property type="entry name" value="MYOSIN_MOTOR"/>
    <property type="match status" value="1"/>
</dbReference>
<dbReference type="InterPro" id="IPR027417">
    <property type="entry name" value="P-loop_NTPase"/>
</dbReference>
<dbReference type="InParanoid" id="A0A2K1L9C9"/>
<dbReference type="SUPFAM" id="SSF52540">
    <property type="entry name" value="P-loop containing nucleoside triphosphate hydrolases"/>
    <property type="match status" value="1"/>
</dbReference>
<dbReference type="PaxDb" id="3218-PP1S59_257V6.1"/>
<evidence type="ECO:0000256" key="3">
    <source>
        <dbReference type="ARBA" id="ARBA00023123"/>
    </source>
</evidence>
<dbReference type="Gene3D" id="1.20.58.530">
    <property type="match status" value="1"/>
</dbReference>
<dbReference type="GO" id="GO:0003779">
    <property type="term" value="F:actin binding"/>
    <property type="evidence" value="ECO:0007669"/>
    <property type="project" value="UniProtKB-KW"/>
</dbReference>
<comment type="similarity">
    <text evidence="6">Belongs to the TRAFAC class myosin-kinesin ATPase superfamily. Myosin family.</text>
</comment>
<keyword evidence="1" id="KW-0547">Nucleotide-binding</keyword>
<evidence type="ECO:0000256" key="2">
    <source>
        <dbReference type="ARBA" id="ARBA00022840"/>
    </source>
</evidence>
<dbReference type="Pfam" id="PF00063">
    <property type="entry name" value="Myosin_head"/>
    <property type="match status" value="1"/>
</dbReference>
<dbReference type="STRING" id="3218.A0A2K1L9C9"/>
<evidence type="ECO:0000256" key="5">
    <source>
        <dbReference type="ARBA" id="ARBA00023203"/>
    </source>
</evidence>
<name>A0A2K1L9C9_PHYPA</name>
<feature type="domain" description="Myosin motor" evidence="7">
    <location>
        <begin position="1"/>
        <end position="123"/>
    </location>
</feature>
<evidence type="ECO:0000256" key="6">
    <source>
        <dbReference type="PROSITE-ProRule" id="PRU00782"/>
    </source>
</evidence>
<dbReference type="GO" id="GO:0016459">
    <property type="term" value="C:myosin complex"/>
    <property type="evidence" value="ECO:0007669"/>
    <property type="project" value="UniProtKB-KW"/>
</dbReference>
<proteinExistence type="inferred from homology"/>
<evidence type="ECO:0000313" key="9">
    <source>
        <dbReference type="EnsemblPlants" id="PAC:32970509.CDS.1"/>
    </source>
</evidence>
<dbReference type="Gene3D" id="1.20.120.720">
    <property type="entry name" value="Myosin VI head, motor domain, U50 subdomain"/>
    <property type="match status" value="1"/>
</dbReference>
<dbReference type="EMBL" id="ABEU02000001">
    <property type="protein sequence ID" value="PNR62622.1"/>
    <property type="molecule type" value="Genomic_DNA"/>
</dbReference>
<evidence type="ECO:0000313" key="10">
    <source>
        <dbReference type="Proteomes" id="UP000006727"/>
    </source>
</evidence>
<dbReference type="Gramene" id="Pp3c1_23090V3.1">
    <property type="protein sequence ID" value="PAC:32970509.CDS.1"/>
    <property type="gene ID" value="Pp3c1_23090"/>
</dbReference>
<gene>
    <name evidence="8" type="ORF">PHYPA_001046</name>
</gene>
<keyword evidence="3 6" id="KW-0518">Myosin</keyword>
<comment type="caution">
    <text evidence="6">Lacks conserved residue(s) required for the propagation of feature annotation.</text>
</comment>
<feature type="region of interest" description="Actin-binding" evidence="6">
    <location>
        <begin position="54"/>
        <end position="76"/>
    </location>
</feature>
<evidence type="ECO:0000256" key="4">
    <source>
        <dbReference type="ARBA" id="ARBA00023175"/>
    </source>
</evidence>
<dbReference type="GO" id="GO:0003774">
    <property type="term" value="F:cytoskeletal motor activity"/>
    <property type="evidence" value="ECO:0007669"/>
    <property type="project" value="InterPro"/>
</dbReference>
<evidence type="ECO:0000259" key="7">
    <source>
        <dbReference type="PROSITE" id="PS51456"/>
    </source>
</evidence>
<reference evidence="8 10" key="1">
    <citation type="journal article" date="2008" name="Science">
        <title>The Physcomitrella genome reveals evolutionary insights into the conquest of land by plants.</title>
        <authorList>
            <person name="Rensing S."/>
            <person name="Lang D."/>
            <person name="Zimmer A."/>
            <person name="Terry A."/>
            <person name="Salamov A."/>
            <person name="Shapiro H."/>
            <person name="Nishiyama T."/>
            <person name="Perroud P.-F."/>
            <person name="Lindquist E."/>
            <person name="Kamisugi Y."/>
            <person name="Tanahashi T."/>
            <person name="Sakakibara K."/>
            <person name="Fujita T."/>
            <person name="Oishi K."/>
            <person name="Shin-I T."/>
            <person name="Kuroki Y."/>
            <person name="Toyoda A."/>
            <person name="Suzuki Y."/>
            <person name="Hashimoto A."/>
            <person name="Yamaguchi K."/>
            <person name="Sugano A."/>
            <person name="Kohara Y."/>
            <person name="Fujiyama A."/>
            <person name="Anterola A."/>
            <person name="Aoki S."/>
            <person name="Ashton N."/>
            <person name="Barbazuk W.B."/>
            <person name="Barker E."/>
            <person name="Bennetzen J."/>
            <person name="Bezanilla M."/>
            <person name="Blankenship R."/>
            <person name="Cho S.H."/>
            <person name="Dutcher S."/>
            <person name="Estelle M."/>
            <person name="Fawcett J.A."/>
            <person name="Gundlach H."/>
            <person name="Hanada K."/>
            <person name="Heyl A."/>
            <person name="Hicks K.A."/>
            <person name="Hugh J."/>
            <person name="Lohr M."/>
            <person name="Mayer K."/>
            <person name="Melkozernov A."/>
            <person name="Murata T."/>
            <person name="Nelson D."/>
            <person name="Pils B."/>
            <person name="Prigge M."/>
            <person name="Reiss B."/>
            <person name="Renner T."/>
            <person name="Rombauts S."/>
            <person name="Rushton P."/>
            <person name="Sanderfoot A."/>
            <person name="Schween G."/>
            <person name="Shiu S.-H."/>
            <person name="Stueber K."/>
            <person name="Theodoulou F.L."/>
            <person name="Tu H."/>
            <person name="Van de Peer Y."/>
            <person name="Verrier P.J."/>
            <person name="Waters E."/>
            <person name="Wood A."/>
            <person name="Yang L."/>
            <person name="Cove D."/>
            <person name="Cuming A."/>
            <person name="Hasebe M."/>
            <person name="Lucas S."/>
            <person name="Mishler D.B."/>
            <person name="Reski R."/>
            <person name="Grigoriev I."/>
            <person name="Quatrano R.S."/>
            <person name="Boore J.L."/>
        </authorList>
    </citation>
    <scope>NUCLEOTIDE SEQUENCE [LARGE SCALE GENOMIC DNA]</scope>
    <source>
        <strain evidence="9 10">cv. Gransden 2004</strain>
    </source>
</reference>
<dbReference type="Gene3D" id="3.40.850.10">
    <property type="entry name" value="Kinesin motor domain"/>
    <property type="match status" value="1"/>
</dbReference>
<sequence>MRTPIPQQRHHLESNSRSTNNLPFVASLFPSFPDQGSKSSYKFTSIDARFTQQLGAIMESLNTTELHYIQCVKPNMVHKPGRFENLNVIQQLRCGGVLEAIRIGCAGYPTRHIFYEVLDRSGC</sequence>
<protein>
    <recommendedName>
        <fullName evidence="7">Myosin motor domain-containing protein</fullName>
    </recommendedName>
</protein>
<reference evidence="8 10" key="2">
    <citation type="journal article" date="2018" name="Plant J.">
        <title>The Physcomitrella patens chromosome-scale assembly reveals moss genome structure and evolution.</title>
        <authorList>
            <person name="Lang D."/>
            <person name="Ullrich K.K."/>
            <person name="Murat F."/>
            <person name="Fuchs J."/>
            <person name="Jenkins J."/>
            <person name="Haas F.B."/>
            <person name="Piednoel M."/>
            <person name="Gundlach H."/>
            <person name="Van Bel M."/>
            <person name="Meyberg R."/>
            <person name="Vives C."/>
            <person name="Morata J."/>
            <person name="Symeonidi A."/>
            <person name="Hiss M."/>
            <person name="Muchero W."/>
            <person name="Kamisugi Y."/>
            <person name="Saleh O."/>
            <person name="Blanc G."/>
            <person name="Decker E.L."/>
            <person name="van Gessel N."/>
            <person name="Grimwood J."/>
            <person name="Hayes R.D."/>
            <person name="Graham S.W."/>
            <person name="Gunter L.E."/>
            <person name="McDaniel S.F."/>
            <person name="Hoernstein S.N.W."/>
            <person name="Larsson A."/>
            <person name="Li F.W."/>
            <person name="Perroud P.F."/>
            <person name="Phillips J."/>
            <person name="Ranjan P."/>
            <person name="Rokshar D.S."/>
            <person name="Rothfels C.J."/>
            <person name="Schneider L."/>
            <person name="Shu S."/>
            <person name="Stevenson D.W."/>
            <person name="Thummler F."/>
            <person name="Tillich M."/>
            <person name="Villarreal Aguilar J.C."/>
            <person name="Widiez T."/>
            <person name="Wong G.K."/>
            <person name="Wymore A."/>
            <person name="Zhang Y."/>
            <person name="Zimmer A.D."/>
            <person name="Quatrano R.S."/>
            <person name="Mayer K.F.X."/>
            <person name="Goodstein D."/>
            <person name="Casacuberta J.M."/>
            <person name="Vandepoele K."/>
            <person name="Reski R."/>
            <person name="Cuming A.C."/>
            <person name="Tuskan G.A."/>
            <person name="Maumus F."/>
            <person name="Salse J."/>
            <person name="Schmutz J."/>
            <person name="Rensing S.A."/>
        </authorList>
    </citation>
    <scope>NUCLEOTIDE SEQUENCE [LARGE SCALE GENOMIC DNA]</scope>
    <source>
        <strain evidence="9 10">cv. Gransden 2004</strain>
    </source>
</reference>
<organism evidence="8">
    <name type="scientific">Physcomitrium patens</name>
    <name type="common">Spreading-leaved earth moss</name>
    <name type="synonym">Physcomitrella patens</name>
    <dbReference type="NCBI Taxonomy" id="3218"/>
    <lineage>
        <taxon>Eukaryota</taxon>
        <taxon>Viridiplantae</taxon>
        <taxon>Streptophyta</taxon>
        <taxon>Embryophyta</taxon>
        <taxon>Bryophyta</taxon>
        <taxon>Bryophytina</taxon>
        <taxon>Bryopsida</taxon>
        <taxon>Funariidae</taxon>
        <taxon>Funariales</taxon>
        <taxon>Funariaceae</taxon>
        <taxon>Physcomitrium</taxon>
    </lineage>
</organism>
<dbReference type="PANTHER" id="PTHR13140:SF781">
    <property type="entry name" value="MYOSIN-15"/>
    <property type="match status" value="1"/>
</dbReference>
<dbReference type="AlphaFoldDB" id="A0A2K1L9C9"/>
<keyword evidence="2" id="KW-0067">ATP-binding</keyword>
<keyword evidence="10" id="KW-1185">Reference proteome</keyword>
<dbReference type="InterPro" id="IPR036961">
    <property type="entry name" value="Kinesin_motor_dom_sf"/>
</dbReference>
<dbReference type="PANTHER" id="PTHR13140">
    <property type="entry name" value="MYOSIN"/>
    <property type="match status" value="1"/>
</dbReference>
<evidence type="ECO:0000256" key="1">
    <source>
        <dbReference type="ARBA" id="ARBA00022741"/>
    </source>
</evidence>
<evidence type="ECO:0000313" key="8">
    <source>
        <dbReference type="EMBL" id="PNR62622.1"/>
    </source>
</evidence>
<dbReference type="EnsemblPlants" id="Pp3c1_23090V3.1">
    <property type="protein sequence ID" value="PAC:32970509.CDS.1"/>
    <property type="gene ID" value="Pp3c1_23090"/>
</dbReference>
<dbReference type="GO" id="GO:0005524">
    <property type="term" value="F:ATP binding"/>
    <property type="evidence" value="ECO:0007669"/>
    <property type="project" value="UniProtKB-KW"/>
</dbReference>
<reference evidence="9" key="3">
    <citation type="submission" date="2020-12" db="UniProtKB">
        <authorList>
            <consortium name="EnsemblPlants"/>
        </authorList>
    </citation>
    <scope>IDENTIFICATION</scope>
</reference>
<dbReference type="Proteomes" id="UP000006727">
    <property type="component" value="Chromosome 1"/>
</dbReference>
<keyword evidence="5 6" id="KW-0009">Actin-binding</keyword>
<dbReference type="InterPro" id="IPR001609">
    <property type="entry name" value="Myosin_head_motor_dom-like"/>
</dbReference>
<keyword evidence="4" id="KW-0505">Motor protein</keyword>